<evidence type="ECO:0000313" key="1">
    <source>
        <dbReference type="EMBL" id="AQK57568.1"/>
    </source>
</evidence>
<gene>
    <name evidence="1" type="ORF">ZEAMMB73_Zm00001d052647</name>
</gene>
<proteinExistence type="predicted"/>
<accession>A0A1D6QI79</accession>
<name>A0A1D6QI79_MAIZE</name>
<dbReference type="PaxDb" id="4577-GRMZM2G139472_P01"/>
<sequence length="82" mass="8911">MQIDDASLWDTTTICSNVCTRYTITAGTNATGFTPIQFLSYAVTKRDSSNSTDKNLLAAHLLSFPRFKIVLLASSPIQNGPV</sequence>
<reference evidence="1" key="1">
    <citation type="submission" date="2015-12" db="EMBL/GenBank/DDBJ databases">
        <title>Update maize B73 reference genome by single molecule sequencing technologies.</title>
        <authorList>
            <consortium name="Maize Genome Sequencing Project"/>
            <person name="Ware D."/>
        </authorList>
    </citation>
    <scope>NUCLEOTIDE SEQUENCE</scope>
    <source>
        <tissue evidence="1">Seedling</tissue>
    </source>
</reference>
<protein>
    <submittedName>
        <fullName evidence="1">Uncharacterized protein</fullName>
    </submittedName>
</protein>
<dbReference type="EMBL" id="CM000780">
    <property type="protein sequence ID" value="AQK57568.1"/>
    <property type="molecule type" value="Genomic_DNA"/>
</dbReference>
<dbReference type="AlphaFoldDB" id="A0A1D6QI79"/>
<feature type="non-terminal residue" evidence="1">
    <location>
        <position position="82"/>
    </location>
</feature>
<organism evidence="1">
    <name type="scientific">Zea mays</name>
    <name type="common">Maize</name>
    <dbReference type="NCBI Taxonomy" id="4577"/>
    <lineage>
        <taxon>Eukaryota</taxon>
        <taxon>Viridiplantae</taxon>
        <taxon>Streptophyta</taxon>
        <taxon>Embryophyta</taxon>
        <taxon>Tracheophyta</taxon>
        <taxon>Spermatophyta</taxon>
        <taxon>Magnoliopsida</taxon>
        <taxon>Liliopsida</taxon>
        <taxon>Poales</taxon>
        <taxon>Poaceae</taxon>
        <taxon>PACMAD clade</taxon>
        <taxon>Panicoideae</taxon>
        <taxon>Andropogonodae</taxon>
        <taxon>Andropogoneae</taxon>
        <taxon>Tripsacinae</taxon>
        <taxon>Zea</taxon>
    </lineage>
</organism>